<protein>
    <submittedName>
        <fullName evidence="2">Ankyrin repeat protein 1</fullName>
    </submittedName>
</protein>
<dbReference type="PANTHER" id="PTHR24121:SF21">
    <property type="entry name" value="ANKYRIN REPEAT FAMILY PROTEIN"/>
    <property type="match status" value="1"/>
</dbReference>
<dbReference type="Pfam" id="PF12796">
    <property type="entry name" value="Ank_2"/>
    <property type="match status" value="1"/>
</dbReference>
<accession>A0A4Z1SKV9</accession>
<feature type="coiled-coil region" evidence="1">
    <location>
        <begin position="415"/>
        <end position="449"/>
    </location>
</feature>
<dbReference type="OrthoDB" id="10256211at2759"/>
<dbReference type="VEuPathDB" id="GiardiaDB:GMRT_13332"/>
<evidence type="ECO:0000313" key="3">
    <source>
        <dbReference type="Proteomes" id="UP000315496"/>
    </source>
</evidence>
<gene>
    <name evidence="2" type="ORF">GMRT_13332</name>
</gene>
<dbReference type="PANTHER" id="PTHR24121">
    <property type="entry name" value="NO MECHANORECEPTOR POTENTIAL C, ISOFORM D-RELATED"/>
    <property type="match status" value="1"/>
</dbReference>
<sequence length="624" mass="69459">MASPQQLFQAAKSGDLKFFLNHRDEITSSRDDDGDTVLIAAAKANQEEVVRFLCSLENPRLIGMKDGNGNTALLAQIALGYGGTDELIGLEYAEVDSEGRTTCHIAALKDNVQAIRKLNSDLRMIRDSSNSLPIEIAIRSASHEVLKYIIEHPGPDLEYAIEKGYPETSPTFQMLLAPREPPEDQRPIDRDGLARAMYDLRMDRTDVPPRTSSPVGVSGCSDAHVTTCSADRDSLDITRALLADDPSTEIPDHDPYQMLGTHGFGDNGPFPGILPCPPKDIPSRSAVASQSSQLMDAVQSVVVEDKCRDTHRCCQEYCLFREAQCELELDNARLRNDTSDLQEKIHQMSKEVITVRAELHNAQEENLALRGKLEELQTKVVLTSSVIEPDLTGSVVASGFERASSIGQQSMVKKLNECFTRIRRLERERFELEQKLNDRDSEIRKLQRDNDLKRQINSVLSEDNRRSREQSRHASLLLSSVMSPGHSMMNSMIEGSVHESMMAQQRSEGSRLRRKVAELRTLVQTMTDDMARISKLAVGLLPTSCSGGVHVANLRTRAEMARNGDDDPRVMFRRHADLTIDCLTYLESQNEERLQATSPKRPASNRTLFGVLVAKLGFKVGSSS</sequence>
<dbReference type="InterPro" id="IPR036770">
    <property type="entry name" value="Ankyrin_rpt-contain_sf"/>
</dbReference>
<evidence type="ECO:0000256" key="1">
    <source>
        <dbReference type="SAM" id="Coils"/>
    </source>
</evidence>
<keyword evidence="1" id="KW-0175">Coiled coil</keyword>
<dbReference type="Gene3D" id="1.25.40.20">
    <property type="entry name" value="Ankyrin repeat-containing domain"/>
    <property type="match status" value="1"/>
</dbReference>
<feature type="coiled-coil region" evidence="1">
    <location>
        <begin position="331"/>
        <end position="379"/>
    </location>
</feature>
<dbReference type="InterPro" id="IPR038077">
    <property type="entry name" value="Troponin_sf"/>
</dbReference>
<keyword evidence="3" id="KW-1185">Reference proteome</keyword>
<dbReference type="AlphaFoldDB" id="A0A4Z1SKV9"/>
<name>A0A4Z1SKV9_GIAMU</name>
<dbReference type="EMBL" id="VDLU01000005">
    <property type="protein sequence ID" value="TNJ26296.1"/>
    <property type="molecule type" value="Genomic_DNA"/>
</dbReference>
<comment type="caution">
    <text evidence="2">The sequence shown here is derived from an EMBL/GenBank/DDBJ whole genome shotgun (WGS) entry which is preliminary data.</text>
</comment>
<reference evidence="2 3" key="1">
    <citation type="submission" date="2019-05" db="EMBL/GenBank/DDBJ databases">
        <title>The compact genome of Giardia muris reveals important steps in the evolution of intestinal protozoan parasites.</title>
        <authorList>
            <person name="Xu F."/>
            <person name="Jimenez-Gonzalez A."/>
            <person name="Einarsson E."/>
            <person name="Astvaldsson A."/>
            <person name="Peirasmaki D."/>
            <person name="Eckmann L."/>
            <person name="Andersson J.O."/>
            <person name="Svard S.G."/>
            <person name="Jerlstrom-Hultqvist J."/>
        </authorList>
    </citation>
    <scope>NUCLEOTIDE SEQUENCE [LARGE SCALE GENOMIC DNA]</scope>
    <source>
        <strain evidence="2 3">Roberts-Thomson</strain>
    </source>
</reference>
<evidence type="ECO:0000313" key="2">
    <source>
        <dbReference type="EMBL" id="TNJ26296.1"/>
    </source>
</evidence>
<dbReference type="Proteomes" id="UP000315496">
    <property type="component" value="Chromosome 5"/>
</dbReference>
<dbReference type="SMART" id="SM00248">
    <property type="entry name" value="ANK"/>
    <property type="match status" value="4"/>
</dbReference>
<proteinExistence type="predicted"/>
<dbReference type="InterPro" id="IPR002110">
    <property type="entry name" value="Ankyrin_rpt"/>
</dbReference>
<dbReference type="SUPFAM" id="SSF48403">
    <property type="entry name" value="Ankyrin repeat"/>
    <property type="match status" value="1"/>
</dbReference>
<dbReference type="SUPFAM" id="SSF90250">
    <property type="entry name" value="Troponin coil-coiled subunits"/>
    <property type="match status" value="1"/>
</dbReference>
<organism evidence="2 3">
    <name type="scientific">Giardia muris</name>
    <dbReference type="NCBI Taxonomy" id="5742"/>
    <lineage>
        <taxon>Eukaryota</taxon>
        <taxon>Metamonada</taxon>
        <taxon>Diplomonadida</taxon>
        <taxon>Hexamitidae</taxon>
        <taxon>Giardiinae</taxon>
        <taxon>Giardia</taxon>
    </lineage>
</organism>